<keyword evidence="2" id="KW-1185">Reference proteome</keyword>
<comment type="caution">
    <text evidence="1">The sequence shown here is derived from an EMBL/GenBank/DDBJ whole genome shotgun (WGS) entry which is preliminary data.</text>
</comment>
<accession>A0A3P3TW95</accession>
<protein>
    <submittedName>
        <fullName evidence="1">Uncharacterized protein</fullName>
    </submittedName>
</protein>
<dbReference type="AlphaFoldDB" id="A0A3P3TW95"/>
<sequence length="85" mass="10128">MGIYGNIGFTRRDKTPQHWRGDYRLNPKTKQMLAQISSEREALFREFESLPDDISDEQYLTAERELRIKLDAMLVQEDRVRLANR</sequence>
<dbReference type="Proteomes" id="UP000267017">
    <property type="component" value="Unassembled WGS sequence"/>
</dbReference>
<dbReference type="RefSeq" id="WP_128630269.1">
    <property type="nucleotide sequence ID" value="NZ_RRCN01000001.1"/>
</dbReference>
<dbReference type="EMBL" id="RRCN01000001">
    <property type="protein sequence ID" value="RRJ62382.1"/>
    <property type="molecule type" value="Genomic_DNA"/>
</dbReference>
<proteinExistence type="predicted"/>
<evidence type="ECO:0000313" key="1">
    <source>
        <dbReference type="EMBL" id="RRJ62382.1"/>
    </source>
</evidence>
<organism evidence="1 2">
    <name type="scientific">Paenibacillus oralis</name>
    <dbReference type="NCBI Taxonomy" id="2490856"/>
    <lineage>
        <taxon>Bacteria</taxon>
        <taxon>Bacillati</taxon>
        <taxon>Bacillota</taxon>
        <taxon>Bacilli</taxon>
        <taxon>Bacillales</taxon>
        <taxon>Paenibacillaceae</taxon>
        <taxon>Paenibacillus</taxon>
    </lineage>
</organism>
<gene>
    <name evidence="1" type="ORF">EHV15_05025</name>
</gene>
<name>A0A3P3TW95_9BACL</name>
<reference evidence="1 2" key="1">
    <citation type="submission" date="2018-11" db="EMBL/GenBank/DDBJ databases">
        <title>Genome sequencing of Paenibacillus sp. KCOM 3021 (= ChDC PVNT-B20).</title>
        <authorList>
            <person name="Kook J.-K."/>
            <person name="Park S.-N."/>
            <person name="Lim Y.K."/>
        </authorList>
    </citation>
    <scope>NUCLEOTIDE SEQUENCE [LARGE SCALE GENOMIC DNA]</scope>
    <source>
        <strain evidence="1 2">KCOM 3021</strain>
    </source>
</reference>
<evidence type="ECO:0000313" key="2">
    <source>
        <dbReference type="Proteomes" id="UP000267017"/>
    </source>
</evidence>